<keyword evidence="7" id="KW-1185">Reference proteome</keyword>
<feature type="transmembrane region" description="Helical" evidence="4">
    <location>
        <begin position="217"/>
        <end position="241"/>
    </location>
</feature>
<dbReference type="OrthoDB" id="6509908at2759"/>
<evidence type="ECO:0000256" key="3">
    <source>
        <dbReference type="ARBA" id="ARBA00023180"/>
    </source>
</evidence>
<feature type="transmembrane region" description="Helical" evidence="4">
    <location>
        <begin position="174"/>
        <end position="196"/>
    </location>
</feature>
<dbReference type="Proteomes" id="UP001152049">
    <property type="component" value="Unassembled WGS sequence"/>
</dbReference>
<name>A0A9W8VBX3_9HYPO</name>
<evidence type="ECO:0000256" key="4">
    <source>
        <dbReference type="SAM" id="Phobius"/>
    </source>
</evidence>
<comment type="similarity">
    <text evidence="2">Belongs to the major facilitator superfamily. Monocarboxylate porter (TC 2.A.1.13) family.</text>
</comment>
<comment type="caution">
    <text evidence="6">The sequence shown here is derived from an EMBL/GenBank/DDBJ whole genome shotgun (WGS) entry which is preliminary data.</text>
</comment>
<organism evidence="6 7">
    <name type="scientific">Fusarium torreyae</name>
    <dbReference type="NCBI Taxonomy" id="1237075"/>
    <lineage>
        <taxon>Eukaryota</taxon>
        <taxon>Fungi</taxon>
        <taxon>Dikarya</taxon>
        <taxon>Ascomycota</taxon>
        <taxon>Pezizomycotina</taxon>
        <taxon>Sordariomycetes</taxon>
        <taxon>Hypocreomycetidae</taxon>
        <taxon>Hypocreales</taxon>
        <taxon>Nectriaceae</taxon>
        <taxon>Fusarium</taxon>
    </lineage>
</organism>
<reference evidence="6" key="1">
    <citation type="submission" date="2022-09" db="EMBL/GenBank/DDBJ databases">
        <title>Fusarium specimens isolated from Avocado Roots.</title>
        <authorList>
            <person name="Stajich J."/>
            <person name="Roper C."/>
            <person name="Heimlech-Rivalta G."/>
        </authorList>
    </citation>
    <scope>NUCLEOTIDE SEQUENCE</scope>
    <source>
        <strain evidence="6">CF00136</strain>
    </source>
</reference>
<proteinExistence type="inferred from homology"/>
<evidence type="ECO:0000313" key="7">
    <source>
        <dbReference type="Proteomes" id="UP001152049"/>
    </source>
</evidence>
<evidence type="ECO:0000256" key="1">
    <source>
        <dbReference type="ARBA" id="ARBA00004141"/>
    </source>
</evidence>
<comment type="subcellular location">
    <subcellularLocation>
        <location evidence="1">Membrane</location>
        <topology evidence="1">Multi-pass membrane protein</topology>
    </subcellularLocation>
</comment>
<dbReference type="InterPro" id="IPR020846">
    <property type="entry name" value="MFS_dom"/>
</dbReference>
<protein>
    <recommendedName>
        <fullName evidence="5">Major facilitator superfamily (MFS) profile domain-containing protein</fullName>
    </recommendedName>
</protein>
<dbReference type="InterPro" id="IPR036259">
    <property type="entry name" value="MFS_trans_sf"/>
</dbReference>
<dbReference type="InterPro" id="IPR050327">
    <property type="entry name" value="Proton-linked_MCT"/>
</dbReference>
<dbReference type="PROSITE" id="PS50850">
    <property type="entry name" value="MFS"/>
    <property type="match status" value="1"/>
</dbReference>
<dbReference type="GO" id="GO:0016020">
    <property type="term" value="C:membrane"/>
    <property type="evidence" value="ECO:0007669"/>
    <property type="project" value="UniProtKB-SubCell"/>
</dbReference>
<feature type="transmembrane region" description="Helical" evidence="4">
    <location>
        <begin position="253"/>
        <end position="272"/>
    </location>
</feature>
<dbReference type="PANTHER" id="PTHR11360:SF234">
    <property type="entry name" value="MFS-TYPE TRANSPORTER DBAD-RELATED"/>
    <property type="match status" value="1"/>
</dbReference>
<keyword evidence="4" id="KW-0472">Membrane</keyword>
<feature type="transmembrane region" description="Helical" evidence="4">
    <location>
        <begin position="85"/>
        <end position="104"/>
    </location>
</feature>
<dbReference type="InterPro" id="IPR011701">
    <property type="entry name" value="MFS"/>
</dbReference>
<dbReference type="Gene3D" id="1.20.1250.20">
    <property type="entry name" value="MFS general substrate transporter like domains"/>
    <property type="match status" value="1"/>
</dbReference>
<feature type="domain" description="Major facilitator superfamily (MFS) profile" evidence="5">
    <location>
        <begin position="15"/>
        <end position="402"/>
    </location>
</feature>
<keyword evidence="4" id="KW-1133">Transmembrane helix</keyword>
<dbReference type="EMBL" id="JAOQAZ010000019">
    <property type="protein sequence ID" value="KAJ4256027.1"/>
    <property type="molecule type" value="Genomic_DNA"/>
</dbReference>
<feature type="transmembrane region" description="Helical" evidence="4">
    <location>
        <begin position="142"/>
        <end position="162"/>
    </location>
</feature>
<keyword evidence="3" id="KW-0325">Glycoprotein</keyword>
<evidence type="ECO:0000313" key="6">
    <source>
        <dbReference type="EMBL" id="KAJ4256027.1"/>
    </source>
</evidence>
<evidence type="ECO:0000259" key="5">
    <source>
        <dbReference type="PROSITE" id="PS50850"/>
    </source>
</evidence>
<feature type="transmembrane region" description="Helical" evidence="4">
    <location>
        <begin position="110"/>
        <end position="133"/>
    </location>
</feature>
<dbReference type="Pfam" id="PF07690">
    <property type="entry name" value="MFS_1"/>
    <property type="match status" value="1"/>
</dbReference>
<evidence type="ECO:0000256" key="2">
    <source>
        <dbReference type="ARBA" id="ARBA00006727"/>
    </source>
</evidence>
<keyword evidence="4" id="KW-0812">Transmembrane</keyword>
<dbReference type="SUPFAM" id="SSF103473">
    <property type="entry name" value="MFS general substrate transporter"/>
    <property type="match status" value="1"/>
</dbReference>
<feature type="transmembrane region" description="Helical" evidence="4">
    <location>
        <begin position="347"/>
        <end position="366"/>
    </location>
</feature>
<gene>
    <name evidence="6" type="ORF">NW762_009101</name>
</gene>
<feature type="transmembrane region" description="Helical" evidence="4">
    <location>
        <begin position="284"/>
        <end position="302"/>
    </location>
</feature>
<feature type="transmembrane region" description="Helical" evidence="4">
    <location>
        <begin position="53"/>
        <end position="73"/>
    </location>
</feature>
<dbReference type="GO" id="GO:0022857">
    <property type="term" value="F:transmembrane transporter activity"/>
    <property type="evidence" value="ECO:0007669"/>
    <property type="project" value="InterPro"/>
</dbReference>
<feature type="transmembrane region" description="Helical" evidence="4">
    <location>
        <begin position="378"/>
        <end position="400"/>
    </location>
</feature>
<dbReference type="PANTHER" id="PTHR11360">
    <property type="entry name" value="MONOCARBOXYLATE TRANSPORTER"/>
    <property type="match status" value="1"/>
</dbReference>
<feature type="transmembrane region" description="Helical" evidence="4">
    <location>
        <begin position="308"/>
        <end position="335"/>
    </location>
</feature>
<sequence length="402" mass="42915">MQSAPEPIPDGGTKAWVQVLCSWIILANSWGLVNSFGMYQTYYENGLLSNTTSSAISWIGSLQGALLLILAPVSGTLYDAGYFRPLLLAGLFLIIFGQFITSFATSYWQILLSQGICIGLGCGLAYVPSTAILSQYFQRRRALVIGIASTGSPVIGIVFPIIFGKLQPALGFPWATRLIALILSVISVIPAAAMRPRIKQKADIRSFIDGSAIRDPAFALVVVGSFFVYLTLYVAFFYIQLFGIKHHITSIDSSSYLLMLLNAGSIPGRVAPNYLADRLGALRIQLSVTTISAVVMFAWLGVRNLGGLIVFALLYGLFSGGVVSVTPCLIVALSLQPEKIGTRMGMVFFVMGFAVLAGTPIAGAILGSGDGDSWTSTIAYGGGSMMMGAVAYTGAIFMSWNR</sequence>
<feature type="transmembrane region" description="Helical" evidence="4">
    <location>
        <begin position="15"/>
        <end position="33"/>
    </location>
</feature>
<dbReference type="AlphaFoldDB" id="A0A9W8VBX3"/>
<accession>A0A9W8VBX3</accession>